<reference evidence="2" key="2">
    <citation type="submission" date="2023-04" db="EMBL/GenBank/DDBJ databases">
        <authorList>
            <person name="Bu L."/>
            <person name="Lu L."/>
            <person name="Laidemitt M.R."/>
            <person name="Zhang S.M."/>
            <person name="Mutuku M."/>
            <person name="Mkoji G."/>
            <person name="Steinauer M."/>
            <person name="Loker E.S."/>
        </authorList>
    </citation>
    <scope>NUCLEOTIDE SEQUENCE</scope>
    <source>
        <strain evidence="2">KasaAsao</strain>
        <tissue evidence="2">Whole Snail</tissue>
    </source>
</reference>
<accession>A0AAD8FG98</accession>
<feature type="non-terminal residue" evidence="2">
    <location>
        <position position="1"/>
    </location>
</feature>
<reference evidence="2" key="1">
    <citation type="journal article" date="2023" name="PLoS Negl. Trop. Dis.">
        <title>A genome sequence for Biomphalaria pfeifferi, the major vector snail for the human-infecting parasite Schistosoma mansoni.</title>
        <authorList>
            <person name="Bu L."/>
            <person name="Lu L."/>
            <person name="Laidemitt M.R."/>
            <person name="Zhang S.M."/>
            <person name="Mutuku M."/>
            <person name="Mkoji G."/>
            <person name="Steinauer M."/>
            <person name="Loker E.S."/>
        </authorList>
    </citation>
    <scope>NUCLEOTIDE SEQUENCE</scope>
    <source>
        <strain evidence="2">KasaAsao</strain>
    </source>
</reference>
<dbReference type="EMBL" id="JASAOG010000024">
    <property type="protein sequence ID" value="KAK0062793.1"/>
    <property type="molecule type" value="Genomic_DNA"/>
</dbReference>
<feature type="domain" description="F-box" evidence="1">
    <location>
        <begin position="2"/>
        <end position="52"/>
    </location>
</feature>
<dbReference type="SUPFAM" id="SSF81383">
    <property type="entry name" value="F-box domain"/>
    <property type="match status" value="1"/>
</dbReference>
<keyword evidence="3" id="KW-1185">Reference proteome</keyword>
<dbReference type="PROSITE" id="PS50181">
    <property type="entry name" value="FBOX"/>
    <property type="match status" value="1"/>
</dbReference>
<dbReference type="Gene3D" id="1.20.1280.50">
    <property type="match status" value="1"/>
</dbReference>
<feature type="non-terminal residue" evidence="2">
    <location>
        <position position="79"/>
    </location>
</feature>
<evidence type="ECO:0000259" key="1">
    <source>
        <dbReference type="PROSITE" id="PS50181"/>
    </source>
</evidence>
<evidence type="ECO:0000313" key="3">
    <source>
        <dbReference type="Proteomes" id="UP001233172"/>
    </source>
</evidence>
<proteinExistence type="predicted"/>
<gene>
    <name evidence="2" type="ORF">Bpfe_007998</name>
</gene>
<name>A0AAD8FG98_BIOPF</name>
<comment type="caution">
    <text evidence="2">The sequence shown here is derived from an EMBL/GenBank/DDBJ whole genome shotgun (WGS) entry which is preliminary data.</text>
</comment>
<dbReference type="Proteomes" id="UP001233172">
    <property type="component" value="Unassembled WGS sequence"/>
</dbReference>
<dbReference type="Pfam" id="PF12937">
    <property type="entry name" value="F-box-like"/>
    <property type="match status" value="1"/>
</dbReference>
<dbReference type="InterPro" id="IPR001810">
    <property type="entry name" value="F-box_dom"/>
</dbReference>
<dbReference type="InterPro" id="IPR036047">
    <property type="entry name" value="F-box-like_dom_sf"/>
</dbReference>
<evidence type="ECO:0000313" key="2">
    <source>
        <dbReference type="EMBL" id="KAK0062793.1"/>
    </source>
</evidence>
<organism evidence="2 3">
    <name type="scientific">Biomphalaria pfeifferi</name>
    <name type="common">Bloodfluke planorb</name>
    <name type="synonym">Freshwater snail</name>
    <dbReference type="NCBI Taxonomy" id="112525"/>
    <lineage>
        <taxon>Eukaryota</taxon>
        <taxon>Metazoa</taxon>
        <taxon>Spiralia</taxon>
        <taxon>Lophotrochozoa</taxon>
        <taxon>Mollusca</taxon>
        <taxon>Gastropoda</taxon>
        <taxon>Heterobranchia</taxon>
        <taxon>Euthyneura</taxon>
        <taxon>Panpulmonata</taxon>
        <taxon>Hygrophila</taxon>
        <taxon>Lymnaeoidea</taxon>
        <taxon>Planorbidae</taxon>
        <taxon>Biomphalaria</taxon>
    </lineage>
</organism>
<protein>
    <recommendedName>
        <fullName evidence="1">F-box domain-containing protein</fullName>
    </recommendedName>
</protein>
<dbReference type="AlphaFoldDB" id="A0AAD8FG98"/>
<sequence length="79" mass="9631">RFHNWSSLPLLVFMNIFEFITDKDIRNLALVCQRWYLSFQILYNCQVLRLNLMEMNNDSMCRIENYISSRLQELSLSYD</sequence>